<reference evidence="1 2" key="1">
    <citation type="journal article" date="2020" name="Nature">
        <title>Six reference-quality genomes reveal evolution of bat adaptations.</title>
        <authorList>
            <person name="Jebb D."/>
            <person name="Huang Z."/>
            <person name="Pippel M."/>
            <person name="Hughes G.M."/>
            <person name="Lavrichenko K."/>
            <person name="Devanna P."/>
            <person name="Winkler S."/>
            <person name="Jermiin L.S."/>
            <person name="Skirmuntt E.C."/>
            <person name="Katzourakis A."/>
            <person name="Burkitt-Gray L."/>
            <person name="Ray D.A."/>
            <person name="Sullivan K.A.M."/>
            <person name="Roscito J.G."/>
            <person name="Kirilenko B.M."/>
            <person name="Davalos L.M."/>
            <person name="Corthals A.P."/>
            <person name="Power M.L."/>
            <person name="Jones G."/>
            <person name="Ransome R.D."/>
            <person name="Dechmann D.K.N."/>
            <person name="Locatelli A.G."/>
            <person name="Puechmaille S.J."/>
            <person name="Fedrigo O."/>
            <person name="Jarvis E.D."/>
            <person name="Hiller M."/>
            <person name="Vernes S.C."/>
            <person name="Myers E.W."/>
            <person name="Teeling E.C."/>
        </authorList>
    </citation>
    <scope>NUCLEOTIDE SEQUENCE [LARGE SCALE GENOMIC DNA]</scope>
    <source>
        <strain evidence="1">Bat1K_MPI-CBG_1</strain>
    </source>
</reference>
<dbReference type="EMBL" id="JABVXQ010000014">
    <property type="protein sequence ID" value="KAF6078234.1"/>
    <property type="molecule type" value="Genomic_DNA"/>
</dbReference>
<proteinExistence type="predicted"/>
<gene>
    <name evidence="1" type="ORF">HJG60_009111</name>
</gene>
<evidence type="ECO:0000313" key="1">
    <source>
        <dbReference type="EMBL" id="KAF6078234.1"/>
    </source>
</evidence>
<organism evidence="1 2">
    <name type="scientific">Phyllostomus discolor</name>
    <name type="common">pale spear-nosed bat</name>
    <dbReference type="NCBI Taxonomy" id="89673"/>
    <lineage>
        <taxon>Eukaryota</taxon>
        <taxon>Metazoa</taxon>
        <taxon>Chordata</taxon>
        <taxon>Craniata</taxon>
        <taxon>Vertebrata</taxon>
        <taxon>Euteleostomi</taxon>
        <taxon>Mammalia</taxon>
        <taxon>Eutheria</taxon>
        <taxon>Laurasiatheria</taxon>
        <taxon>Chiroptera</taxon>
        <taxon>Yangochiroptera</taxon>
        <taxon>Phyllostomidae</taxon>
        <taxon>Phyllostominae</taxon>
        <taxon>Phyllostomus</taxon>
    </lineage>
</organism>
<protein>
    <submittedName>
        <fullName evidence="1">Uncharacterized protein</fullName>
    </submittedName>
</protein>
<comment type="caution">
    <text evidence="1">The sequence shown here is derived from an EMBL/GenBank/DDBJ whole genome shotgun (WGS) entry which is preliminary data.</text>
</comment>
<dbReference type="Proteomes" id="UP000664940">
    <property type="component" value="Unassembled WGS sequence"/>
</dbReference>
<name>A0A833YM96_9CHIR</name>
<accession>A0A833YM96</accession>
<sequence length="178" mass="18688">MKECGSSACVSRKPLTLQTCPCAQFFVPFQGVGDPPPLSCIECVFSPCVVFFVRGSLGTTAGLTQALGPSVLGGLVGCALGHAQLCVPTSFHQNHSPCAPCPPSRSGPAWGSDVLREGFHHRLCSLLNLGTSTRTGTCLLSLLPPWEKKTSIASACVVQELDIGDRDSPTRGSKITEM</sequence>
<dbReference type="AlphaFoldDB" id="A0A833YM96"/>
<evidence type="ECO:0000313" key="2">
    <source>
        <dbReference type="Proteomes" id="UP000664940"/>
    </source>
</evidence>